<dbReference type="InterPro" id="IPR000631">
    <property type="entry name" value="CARKD"/>
</dbReference>
<dbReference type="GO" id="GO:0046496">
    <property type="term" value="P:nicotinamide nucleotide metabolic process"/>
    <property type="evidence" value="ECO:0007669"/>
    <property type="project" value="UniProtKB-UniRule"/>
</dbReference>
<feature type="binding site" evidence="17">
    <location>
        <position position="364"/>
    </location>
    <ligand>
        <name>(6S)-NADPHX</name>
        <dbReference type="ChEBI" id="CHEBI:64076"/>
    </ligand>
</feature>
<evidence type="ECO:0000256" key="11">
    <source>
        <dbReference type="ARBA" id="ARBA00023235"/>
    </source>
</evidence>
<keyword evidence="8 17" id="KW-0521">NADP</keyword>
<comment type="catalytic activity">
    <reaction evidence="16 17 19">
        <text>(6S)-NADPHX + ADP = AMP + phosphate + NADPH + H(+)</text>
        <dbReference type="Rhea" id="RHEA:32235"/>
        <dbReference type="ChEBI" id="CHEBI:15378"/>
        <dbReference type="ChEBI" id="CHEBI:43474"/>
        <dbReference type="ChEBI" id="CHEBI:57783"/>
        <dbReference type="ChEBI" id="CHEBI:64076"/>
        <dbReference type="ChEBI" id="CHEBI:456215"/>
        <dbReference type="ChEBI" id="CHEBI:456216"/>
        <dbReference type="EC" id="4.2.1.136"/>
    </reaction>
</comment>
<keyword evidence="12 17" id="KW-0456">Lyase</keyword>
<keyword evidence="7 17" id="KW-0067">ATP-binding</keyword>
<evidence type="ECO:0000259" key="21">
    <source>
        <dbReference type="PROSITE" id="PS51385"/>
    </source>
</evidence>
<dbReference type="EMBL" id="JAGQFT010000082">
    <property type="protein sequence ID" value="MBR0562905.1"/>
    <property type="molecule type" value="Genomic_DNA"/>
</dbReference>
<dbReference type="NCBIfam" id="TIGR00196">
    <property type="entry name" value="yjeF_cterm"/>
    <property type="match status" value="1"/>
</dbReference>
<evidence type="ECO:0000256" key="2">
    <source>
        <dbReference type="ARBA" id="ARBA00000909"/>
    </source>
</evidence>
<organism evidence="22">
    <name type="scientific">Coralloluteibacterium stylophorae</name>
    <dbReference type="NCBI Taxonomy" id="1776034"/>
    <lineage>
        <taxon>Bacteria</taxon>
        <taxon>Pseudomonadati</taxon>
        <taxon>Pseudomonadota</taxon>
        <taxon>Gammaproteobacteria</taxon>
        <taxon>Lysobacterales</taxon>
        <taxon>Lysobacteraceae</taxon>
        <taxon>Coralloluteibacterium</taxon>
    </lineage>
</organism>
<comment type="cofactor">
    <cofactor evidence="18 19">
        <name>K(+)</name>
        <dbReference type="ChEBI" id="CHEBI:29103"/>
    </cofactor>
    <text evidence="18 19">Binds 1 potassium ion per subunit.</text>
</comment>
<comment type="caution">
    <text evidence="22">The sequence shown here is derived from an EMBL/GenBank/DDBJ whole genome shotgun (WGS) entry which is preliminary data.</text>
</comment>
<dbReference type="PANTHER" id="PTHR12592">
    <property type="entry name" value="ATP-DEPENDENT (S)-NAD(P)H-HYDRATE DEHYDRATASE FAMILY MEMBER"/>
    <property type="match status" value="1"/>
</dbReference>
<evidence type="ECO:0000256" key="5">
    <source>
        <dbReference type="ARBA" id="ARBA00022723"/>
    </source>
</evidence>
<feature type="binding site" evidence="18">
    <location>
        <begin position="126"/>
        <end position="132"/>
    </location>
    <ligand>
        <name>(6S)-NADPHX</name>
        <dbReference type="ChEBI" id="CHEBI:64076"/>
    </ligand>
</feature>
<evidence type="ECO:0000259" key="20">
    <source>
        <dbReference type="PROSITE" id="PS51383"/>
    </source>
</evidence>
<keyword evidence="24" id="KW-1185">Reference proteome</keyword>
<comment type="similarity">
    <text evidence="3 19">In the N-terminal section; belongs to the NnrE/AIBP family.</text>
</comment>
<evidence type="ECO:0000256" key="10">
    <source>
        <dbReference type="ARBA" id="ARBA00023027"/>
    </source>
</evidence>
<dbReference type="InterPro" id="IPR030677">
    <property type="entry name" value="Nnr"/>
</dbReference>
<feature type="binding site" evidence="17">
    <location>
        <begin position="401"/>
        <end position="405"/>
    </location>
    <ligand>
        <name>AMP</name>
        <dbReference type="ChEBI" id="CHEBI:456215"/>
    </ligand>
</feature>
<dbReference type="InterPro" id="IPR036652">
    <property type="entry name" value="YjeF_N_dom_sf"/>
</dbReference>
<dbReference type="InterPro" id="IPR004443">
    <property type="entry name" value="YjeF_N_dom"/>
</dbReference>
<feature type="binding site" evidence="18">
    <location>
        <position position="158"/>
    </location>
    <ligand>
        <name>K(+)</name>
        <dbReference type="ChEBI" id="CHEBI:29103"/>
    </ligand>
</feature>
<keyword evidence="10 17" id="KW-0520">NAD</keyword>
<evidence type="ECO:0000256" key="8">
    <source>
        <dbReference type="ARBA" id="ARBA00022857"/>
    </source>
</evidence>
<evidence type="ECO:0000256" key="6">
    <source>
        <dbReference type="ARBA" id="ARBA00022741"/>
    </source>
</evidence>
<dbReference type="SUPFAM" id="SSF64153">
    <property type="entry name" value="YjeF N-terminal domain-like"/>
    <property type="match status" value="1"/>
</dbReference>
<dbReference type="GO" id="GO:0005524">
    <property type="term" value="F:ATP binding"/>
    <property type="evidence" value="ECO:0007669"/>
    <property type="project" value="UniProtKB-UniRule"/>
</dbReference>
<evidence type="ECO:0000256" key="13">
    <source>
        <dbReference type="ARBA" id="ARBA00023268"/>
    </source>
</evidence>
<dbReference type="GO" id="GO:0052856">
    <property type="term" value="F:NAD(P)HX epimerase activity"/>
    <property type="evidence" value="ECO:0007669"/>
    <property type="project" value="UniProtKB-UniRule"/>
</dbReference>
<evidence type="ECO:0000313" key="22">
    <source>
        <dbReference type="EMBL" id="MBR0562905.1"/>
    </source>
</evidence>
<evidence type="ECO:0000256" key="18">
    <source>
        <dbReference type="HAMAP-Rule" id="MF_01966"/>
    </source>
</evidence>
<reference evidence="22" key="2">
    <citation type="submission" date="2021-04" db="EMBL/GenBank/DDBJ databases">
        <authorList>
            <person name="Karlyshev A.V."/>
        </authorList>
    </citation>
    <scope>NUCLEOTIDE SEQUENCE</scope>
    <source>
        <strain evidence="22">LMG 29479</strain>
    </source>
</reference>
<dbReference type="Proteomes" id="UP000675747">
    <property type="component" value="Unassembled WGS sequence"/>
</dbReference>
<dbReference type="PANTHER" id="PTHR12592:SF0">
    <property type="entry name" value="ATP-DEPENDENT (S)-NAD(P)H-HYDRATE DEHYDRATASE"/>
    <property type="match status" value="1"/>
</dbReference>
<evidence type="ECO:0000313" key="24">
    <source>
        <dbReference type="Proteomes" id="UP000675747"/>
    </source>
</evidence>
<feature type="binding site" evidence="17">
    <location>
        <position position="257"/>
    </location>
    <ligand>
        <name>(6S)-NADPHX</name>
        <dbReference type="ChEBI" id="CHEBI:64076"/>
    </ligand>
</feature>
<dbReference type="Pfam" id="PF03853">
    <property type="entry name" value="YjeF_N"/>
    <property type="match status" value="1"/>
</dbReference>
<dbReference type="NCBIfam" id="TIGR00197">
    <property type="entry name" value="yjeF_nterm"/>
    <property type="match status" value="1"/>
</dbReference>
<keyword evidence="6 17" id="KW-0547">Nucleotide-binding</keyword>
<evidence type="ECO:0000256" key="7">
    <source>
        <dbReference type="ARBA" id="ARBA00022840"/>
    </source>
</evidence>
<dbReference type="SUPFAM" id="SSF53613">
    <property type="entry name" value="Ribokinase-like"/>
    <property type="match status" value="1"/>
</dbReference>
<evidence type="ECO:0000256" key="12">
    <source>
        <dbReference type="ARBA" id="ARBA00023239"/>
    </source>
</evidence>
<evidence type="ECO:0000256" key="4">
    <source>
        <dbReference type="ARBA" id="ARBA00009524"/>
    </source>
</evidence>
<protein>
    <recommendedName>
        <fullName evidence="19">Bifunctional NAD(P)H-hydrate repair enzyme</fullName>
    </recommendedName>
    <alternativeName>
        <fullName evidence="19">Nicotinamide nucleotide repair protein</fullName>
    </alternativeName>
    <domain>
        <recommendedName>
            <fullName evidence="19">ADP-dependent (S)-NAD(P)H-hydrate dehydratase</fullName>
            <ecNumber evidence="19">4.2.1.136</ecNumber>
        </recommendedName>
        <alternativeName>
            <fullName evidence="19">ADP-dependent NAD(P)HX dehydratase</fullName>
        </alternativeName>
    </domain>
    <domain>
        <recommendedName>
            <fullName evidence="19">NAD(P)H-hydrate epimerase</fullName>
            <ecNumber evidence="19">5.1.99.6</ecNumber>
        </recommendedName>
    </domain>
</protein>
<keyword evidence="13" id="KW-0511">Multifunctional enzyme</keyword>
<comment type="similarity">
    <text evidence="18">Belongs to the NnrE/AIBP family.</text>
</comment>
<name>A0A8J7VTG1_9GAMM</name>
<evidence type="ECO:0000256" key="19">
    <source>
        <dbReference type="PIRNR" id="PIRNR017184"/>
    </source>
</evidence>
<dbReference type="PIRSF" id="PIRSF017184">
    <property type="entry name" value="Nnr"/>
    <property type="match status" value="1"/>
</dbReference>
<evidence type="ECO:0000256" key="9">
    <source>
        <dbReference type="ARBA" id="ARBA00022958"/>
    </source>
</evidence>
<feature type="domain" description="YjeF N-terminal" evidence="21">
    <location>
        <begin position="13"/>
        <end position="212"/>
    </location>
</feature>
<feature type="domain" description="YjeF C-terminal" evidence="20">
    <location>
        <begin position="222"/>
        <end position="488"/>
    </location>
</feature>
<evidence type="ECO:0000256" key="15">
    <source>
        <dbReference type="ARBA" id="ARBA00048238"/>
    </source>
</evidence>
<dbReference type="Gene3D" id="3.40.50.10260">
    <property type="entry name" value="YjeF N-terminal domain"/>
    <property type="match status" value="1"/>
</dbReference>
<dbReference type="GO" id="GO:0110051">
    <property type="term" value="P:metabolite repair"/>
    <property type="evidence" value="ECO:0007669"/>
    <property type="project" value="TreeGrafter"/>
</dbReference>
<dbReference type="EC" id="4.2.1.136" evidence="19"/>
<dbReference type="HAMAP" id="MF_01966">
    <property type="entry name" value="NADHX_epimerase"/>
    <property type="match status" value="1"/>
</dbReference>
<comment type="catalytic activity">
    <reaction evidence="2 18 19">
        <text>(6R)-NADPHX = (6S)-NADPHX</text>
        <dbReference type="Rhea" id="RHEA:32227"/>
        <dbReference type="ChEBI" id="CHEBI:64076"/>
        <dbReference type="ChEBI" id="CHEBI:64077"/>
        <dbReference type="EC" id="5.1.99.6"/>
    </reaction>
</comment>
<dbReference type="EC" id="5.1.99.6" evidence="19"/>
<evidence type="ECO:0000256" key="3">
    <source>
        <dbReference type="ARBA" id="ARBA00006001"/>
    </source>
</evidence>
<dbReference type="AlphaFoldDB" id="A0A8J7VTG1"/>
<comment type="subunit">
    <text evidence="17">Homotetramer.</text>
</comment>
<comment type="cofactor">
    <cofactor evidence="17">
        <name>Mg(2+)</name>
        <dbReference type="ChEBI" id="CHEBI:18420"/>
    </cofactor>
</comment>
<dbReference type="PROSITE" id="PS51385">
    <property type="entry name" value="YJEF_N"/>
    <property type="match status" value="1"/>
</dbReference>
<gene>
    <name evidence="18" type="primary">nnrE</name>
    <name evidence="17" type="synonym">nnrD</name>
    <name evidence="23" type="ORF">KB893_016370</name>
    <name evidence="22" type="ORF">KB893_10310</name>
</gene>
<keyword evidence="5 18" id="KW-0479">Metal-binding</keyword>
<sequence>MTIGQPLYPRAAVQQLDRAASARHGATGLMQRAAHAAWILLRRRWPSARRLCVLCGPGNNGGDGYLLAALARAQGCEVDVVVLDEEAPRSEAARAARAEWGGAVSPAQDAADRLAQADVAIDALFGIGLARALDGVAADLVAAVNAAGCPVLALDVPSGLDADTGATPGAAVRAELTVEFILPKRGLRTGRGPALCGALHLDGLGLDSAERGRAASAARLLLPSDIGRWLQPRPRDAHKGQNGHVLCIGGDHGTGGALALCLRAALRSGAGYASAATRAEHVPALIALQPEAMARAVGEGGDLSPLLERADVLALGPGLGKGDWGRALYARALAAGLPLVVDADALNLLAEAPQALRDAVLTPHPGEAARLLGCDTAAIQADRLAAAAELAARYASAVILKGSGSVIAAPGREPCIVGAGNPGMAVGGMGDLLTGIVAGLRGQGLEAFDAACCAALLHAAAADLAAAAGERGLLPGDVLDPLRRLANP</sequence>
<comment type="function">
    <text evidence="18">Catalyzes the epimerization of the S- and R-forms of NAD(P)HX, a damaged form of NAD(P)H that is a result of enzymatic or heat-dependent hydration. This is a prerequisite for the S-specific NAD(P)H-hydrate dehydratase to allow the repair of both epimers of NAD(P)HX.</text>
</comment>
<feature type="binding site" evidence="17">
    <location>
        <position position="318"/>
    </location>
    <ligand>
        <name>(6S)-NADPHX</name>
        <dbReference type="ChEBI" id="CHEBI:64076"/>
    </ligand>
</feature>
<dbReference type="Pfam" id="PF01256">
    <property type="entry name" value="Carb_kinase"/>
    <property type="match status" value="1"/>
</dbReference>
<dbReference type="PROSITE" id="PS51383">
    <property type="entry name" value="YJEF_C_3"/>
    <property type="match status" value="1"/>
</dbReference>
<keyword evidence="9 18" id="KW-0630">Potassium</keyword>
<evidence type="ECO:0000256" key="17">
    <source>
        <dbReference type="HAMAP-Rule" id="MF_01965"/>
    </source>
</evidence>
<dbReference type="InterPro" id="IPR029056">
    <property type="entry name" value="Ribokinase-like"/>
</dbReference>
<feature type="binding site" evidence="17">
    <location>
        <position position="430"/>
    </location>
    <ligand>
        <name>AMP</name>
        <dbReference type="ChEBI" id="CHEBI:456215"/>
    </ligand>
</feature>
<proteinExistence type="inferred from homology"/>
<evidence type="ECO:0000313" key="23">
    <source>
        <dbReference type="EMBL" id="MBS7458717.1"/>
    </source>
</evidence>
<comment type="similarity">
    <text evidence="4 19">In the C-terminal section; belongs to the NnrD/CARKD family.</text>
</comment>
<dbReference type="GO" id="GO:0046872">
    <property type="term" value="F:metal ion binding"/>
    <property type="evidence" value="ECO:0007669"/>
    <property type="project" value="UniProtKB-UniRule"/>
</dbReference>
<comment type="caution">
    <text evidence="18">Lacks conserved residue(s) required for the propagation of feature annotation.</text>
</comment>
<feature type="binding site" evidence="18">
    <location>
        <position position="122"/>
    </location>
    <ligand>
        <name>K(+)</name>
        <dbReference type="ChEBI" id="CHEBI:29103"/>
    </ligand>
</feature>
<dbReference type="RefSeq" id="WP_211926826.1">
    <property type="nucleotide sequence ID" value="NZ_JAGQFT020000013.1"/>
</dbReference>
<evidence type="ECO:0000256" key="16">
    <source>
        <dbReference type="ARBA" id="ARBA00049209"/>
    </source>
</evidence>
<reference evidence="23 24" key="1">
    <citation type="journal article" date="2021" name="Microbiol. Resour. Announc.">
        <title>Draft Genome Sequence of Coralloluteibacterium stylophorae LMG 29479T.</title>
        <authorList>
            <person name="Karlyshev A.V."/>
            <person name="Kudryashova E.B."/>
            <person name="Ariskina E.V."/>
            <person name="Conroy A.P."/>
            <person name="Abidueva E.Y."/>
        </authorList>
    </citation>
    <scope>NUCLEOTIDE SEQUENCE [LARGE SCALE GENOMIC DNA]</scope>
    <source>
        <strain evidence="23 24">LMG 29479</strain>
    </source>
</reference>
<accession>A0A8J7VTG1</accession>
<dbReference type="CDD" id="cd01171">
    <property type="entry name" value="YXKO-related"/>
    <property type="match status" value="1"/>
</dbReference>
<feature type="binding site" evidence="18">
    <location>
        <position position="60"/>
    </location>
    <ligand>
        <name>K(+)</name>
        <dbReference type="ChEBI" id="CHEBI:29103"/>
    </ligand>
</feature>
<evidence type="ECO:0000256" key="14">
    <source>
        <dbReference type="ARBA" id="ARBA00025153"/>
    </source>
</evidence>
<comment type="function">
    <text evidence="14 19">Bifunctional enzyme that catalyzes the epimerization of the S- and R-forms of NAD(P)HX and the dehydration of the S-form of NAD(P)HX at the expense of ADP, which is converted to AMP. This allows the repair of both epimers of NAD(P)HX, a damaged form of NAD(P)H that is a result of enzymatic or heat-dependent hydration.</text>
</comment>
<evidence type="ECO:0000256" key="1">
    <source>
        <dbReference type="ARBA" id="ARBA00000013"/>
    </source>
</evidence>
<dbReference type="GO" id="GO:0052855">
    <property type="term" value="F:ADP-dependent NAD(P)H-hydrate dehydratase activity"/>
    <property type="evidence" value="ECO:0007669"/>
    <property type="project" value="UniProtKB-UniRule"/>
</dbReference>
<dbReference type="HAMAP" id="MF_01965">
    <property type="entry name" value="NADHX_dehydratase"/>
    <property type="match status" value="1"/>
</dbReference>
<comment type="catalytic activity">
    <reaction evidence="1 18 19">
        <text>(6R)-NADHX = (6S)-NADHX</text>
        <dbReference type="Rhea" id="RHEA:32215"/>
        <dbReference type="ChEBI" id="CHEBI:64074"/>
        <dbReference type="ChEBI" id="CHEBI:64075"/>
        <dbReference type="EC" id="5.1.99.6"/>
    </reaction>
</comment>
<keyword evidence="11 18" id="KW-0413">Isomerase</keyword>
<comment type="catalytic activity">
    <reaction evidence="15 17 19">
        <text>(6S)-NADHX + ADP = AMP + phosphate + NADH + H(+)</text>
        <dbReference type="Rhea" id="RHEA:32223"/>
        <dbReference type="ChEBI" id="CHEBI:15378"/>
        <dbReference type="ChEBI" id="CHEBI:43474"/>
        <dbReference type="ChEBI" id="CHEBI:57945"/>
        <dbReference type="ChEBI" id="CHEBI:64074"/>
        <dbReference type="ChEBI" id="CHEBI:456215"/>
        <dbReference type="ChEBI" id="CHEBI:456216"/>
        <dbReference type="EC" id="4.2.1.136"/>
    </reaction>
</comment>
<dbReference type="EMBL" id="JAGQFT020000013">
    <property type="protein sequence ID" value="MBS7458717.1"/>
    <property type="molecule type" value="Genomic_DNA"/>
</dbReference>
<comment type="similarity">
    <text evidence="17">Belongs to the NnrD/CARKD family.</text>
</comment>
<dbReference type="Gene3D" id="3.40.1190.20">
    <property type="match status" value="1"/>
</dbReference>
<feature type="binding site" evidence="17">
    <location>
        <position position="431"/>
    </location>
    <ligand>
        <name>(6S)-NADPHX</name>
        <dbReference type="ChEBI" id="CHEBI:64076"/>
    </ligand>
</feature>
<feature type="binding site" evidence="18">
    <location>
        <position position="155"/>
    </location>
    <ligand>
        <name>(6S)-NADPHX</name>
        <dbReference type="ChEBI" id="CHEBI:64076"/>
    </ligand>
</feature>
<comment type="function">
    <text evidence="17">Catalyzes the dehydration of the S-form of NAD(P)HX at the expense of ADP, which is converted to AMP. Together with NAD(P)HX epimerase, which catalyzes the epimerization of the S- and R-forms, the enzyme allows the repair of both epimers of NAD(P)HX, a damaged form of NAD(P)H that is a result of enzymatic or heat-dependent hydration.</text>
</comment>
<feature type="binding site" evidence="18">
    <location>
        <begin position="59"/>
        <end position="63"/>
    </location>
    <ligand>
        <name>(6S)-NADPHX</name>
        <dbReference type="ChEBI" id="CHEBI:64076"/>
    </ligand>
</feature>